<dbReference type="EMBL" id="ML120474">
    <property type="protein sequence ID" value="RPA92366.1"/>
    <property type="molecule type" value="Genomic_DNA"/>
</dbReference>
<protein>
    <submittedName>
        <fullName evidence="2">Uncharacterized protein</fullName>
    </submittedName>
</protein>
<feature type="transmembrane region" description="Helical" evidence="1">
    <location>
        <begin position="50"/>
        <end position="66"/>
    </location>
</feature>
<evidence type="ECO:0000256" key="1">
    <source>
        <dbReference type="SAM" id="Phobius"/>
    </source>
</evidence>
<organism evidence="2 3">
    <name type="scientific">Choiromyces venosus 120613-1</name>
    <dbReference type="NCBI Taxonomy" id="1336337"/>
    <lineage>
        <taxon>Eukaryota</taxon>
        <taxon>Fungi</taxon>
        <taxon>Dikarya</taxon>
        <taxon>Ascomycota</taxon>
        <taxon>Pezizomycotina</taxon>
        <taxon>Pezizomycetes</taxon>
        <taxon>Pezizales</taxon>
        <taxon>Tuberaceae</taxon>
        <taxon>Choiromyces</taxon>
    </lineage>
</organism>
<dbReference type="Proteomes" id="UP000276215">
    <property type="component" value="Unassembled WGS sequence"/>
</dbReference>
<reference evidence="2 3" key="1">
    <citation type="journal article" date="2018" name="Nat. Ecol. Evol.">
        <title>Pezizomycetes genomes reveal the molecular basis of ectomycorrhizal truffle lifestyle.</title>
        <authorList>
            <person name="Murat C."/>
            <person name="Payen T."/>
            <person name="Noel B."/>
            <person name="Kuo A."/>
            <person name="Morin E."/>
            <person name="Chen J."/>
            <person name="Kohler A."/>
            <person name="Krizsan K."/>
            <person name="Balestrini R."/>
            <person name="Da Silva C."/>
            <person name="Montanini B."/>
            <person name="Hainaut M."/>
            <person name="Levati E."/>
            <person name="Barry K.W."/>
            <person name="Belfiori B."/>
            <person name="Cichocki N."/>
            <person name="Clum A."/>
            <person name="Dockter R.B."/>
            <person name="Fauchery L."/>
            <person name="Guy J."/>
            <person name="Iotti M."/>
            <person name="Le Tacon F."/>
            <person name="Lindquist E.A."/>
            <person name="Lipzen A."/>
            <person name="Malagnac F."/>
            <person name="Mello A."/>
            <person name="Molinier V."/>
            <person name="Miyauchi S."/>
            <person name="Poulain J."/>
            <person name="Riccioni C."/>
            <person name="Rubini A."/>
            <person name="Sitrit Y."/>
            <person name="Splivallo R."/>
            <person name="Traeger S."/>
            <person name="Wang M."/>
            <person name="Zifcakova L."/>
            <person name="Wipf D."/>
            <person name="Zambonelli A."/>
            <person name="Paolocci F."/>
            <person name="Nowrousian M."/>
            <person name="Ottonello S."/>
            <person name="Baldrian P."/>
            <person name="Spatafora J.W."/>
            <person name="Henrissat B."/>
            <person name="Nagy L.G."/>
            <person name="Aury J.M."/>
            <person name="Wincker P."/>
            <person name="Grigoriev I.V."/>
            <person name="Bonfante P."/>
            <person name="Martin F.M."/>
        </authorList>
    </citation>
    <scope>NUCLEOTIDE SEQUENCE [LARGE SCALE GENOMIC DNA]</scope>
    <source>
        <strain evidence="2 3">120613-1</strain>
    </source>
</reference>
<accession>A0A3N4J2I5</accession>
<keyword evidence="1" id="KW-0812">Transmembrane</keyword>
<dbReference type="AlphaFoldDB" id="A0A3N4J2I5"/>
<gene>
    <name evidence="2" type="ORF">L873DRAFT_194809</name>
</gene>
<name>A0A3N4J2I5_9PEZI</name>
<keyword evidence="1" id="KW-1133">Transmembrane helix</keyword>
<sequence>MQPDFDSSQVISIWDHPSPRFGNIASLHPQWSLLLQLCQTLKMTLVNSPLFLPILILLELLLKFYLMTKETFLISTWTIRMMM</sequence>
<evidence type="ECO:0000313" key="3">
    <source>
        <dbReference type="Proteomes" id="UP000276215"/>
    </source>
</evidence>
<evidence type="ECO:0000313" key="2">
    <source>
        <dbReference type="EMBL" id="RPA92366.1"/>
    </source>
</evidence>
<keyword evidence="3" id="KW-1185">Reference proteome</keyword>
<keyword evidence="1" id="KW-0472">Membrane</keyword>
<proteinExistence type="predicted"/>